<keyword evidence="1" id="KW-0614">Plasmid</keyword>
<gene>
    <name evidence="1" type="ORF">PECOH8_0112</name>
</gene>
<protein>
    <submittedName>
        <fullName evidence="1">Uncharacterized protein</fullName>
    </submittedName>
</protein>
<accession>A0A916KRJ4</accession>
<organism evidence="1">
    <name type="scientific">Escherichia coli</name>
    <dbReference type="NCBI Taxonomy" id="562"/>
    <lineage>
        <taxon>Bacteria</taxon>
        <taxon>Pseudomonadati</taxon>
        <taxon>Pseudomonadota</taxon>
        <taxon>Gammaproteobacteria</taxon>
        <taxon>Enterobacterales</taxon>
        <taxon>Enterobacteriaceae</taxon>
        <taxon>Escherichia</taxon>
    </lineage>
</organism>
<proteinExistence type="predicted"/>
<reference evidence="1" key="1">
    <citation type="submission" date="2013-10" db="EMBL/GenBank/DDBJ databases">
        <authorList>
            <person name="Falgenhauer L."/>
        </authorList>
    </citation>
    <scope>NUCLEOTIDE SEQUENCE</scope>
    <source>
        <strain evidence="1">H8</strain>
        <plasmid evidence="1">pECOH8</plasmid>
    </source>
</reference>
<dbReference type="EMBL" id="HG739083">
    <property type="protein sequence ID" value="CDJ79650.1"/>
    <property type="molecule type" value="Genomic_DNA"/>
</dbReference>
<reference evidence="1" key="2">
    <citation type="submission" date="2021-06" db="EMBL/GenBank/DDBJ databases">
        <title>Complete genome sequence of a IncI1 plasmid encoding microcin and CTX-M-1.</title>
        <authorList>
            <person name="Falgenhauer L.F."/>
            <person name="Schmiedel J.S."/>
            <person name="Fritzenwanker M.F."/>
            <person name="Yao Y.Y."/>
            <person name="Imirzalioglu C.I."/>
            <person name="Chakraborty T.C."/>
        </authorList>
    </citation>
    <scope>NUCLEOTIDE SEQUENCE</scope>
    <source>
        <strain evidence="1">H8</strain>
        <plasmid evidence="1">pECOH8</plasmid>
    </source>
</reference>
<dbReference type="AlphaFoldDB" id="A0A916KRJ4"/>
<sequence>MLPFFFFTKNVKSYLDADLTIRSTHLKSSGKMQITTTTKKYNI</sequence>
<geneLocation type="plasmid" evidence="1">
    <name>pECOH8</name>
</geneLocation>
<evidence type="ECO:0000313" key="1">
    <source>
        <dbReference type="EMBL" id="CDJ79650.1"/>
    </source>
</evidence>
<name>A0A916KRJ4_ECOLX</name>